<dbReference type="Gene3D" id="1.20.120.1760">
    <property type="match status" value="1"/>
</dbReference>
<dbReference type="STRING" id="1216006.VA7868_02307"/>
<feature type="transmembrane region" description="Helical" evidence="1">
    <location>
        <begin position="7"/>
        <end position="29"/>
    </location>
</feature>
<keyword evidence="3" id="KW-1185">Reference proteome</keyword>
<evidence type="ECO:0000256" key="1">
    <source>
        <dbReference type="SAM" id="Phobius"/>
    </source>
</evidence>
<keyword evidence="1" id="KW-1133">Transmembrane helix</keyword>
<dbReference type="GO" id="GO:0008654">
    <property type="term" value="P:phospholipid biosynthetic process"/>
    <property type="evidence" value="ECO:0007669"/>
    <property type="project" value="InterPro"/>
</dbReference>
<evidence type="ECO:0000313" key="2">
    <source>
        <dbReference type="EMBL" id="SHI19377.1"/>
    </source>
</evidence>
<name>A0A1M5Z527_9VIBR</name>
<dbReference type="InterPro" id="IPR000462">
    <property type="entry name" value="CDP-OH_P_trans"/>
</dbReference>
<feature type="transmembrane region" description="Helical" evidence="1">
    <location>
        <begin position="94"/>
        <end position="116"/>
    </location>
</feature>
<keyword evidence="1" id="KW-0812">Transmembrane</keyword>
<proteinExistence type="predicted"/>
<gene>
    <name evidence="2" type="ORF">VA7868_02307</name>
</gene>
<sequence length="225" mass="24471">MNIIGIYNAPACVTMLGLIASVFACTLAINGNHEFALAALIWAGIFDLFDGMVARRAPRTETESRFGVQIDSIVDVISFGITPAIIMTTMYHNIWTLMIAVFYVCAAAQRLAYFNVLQESHVPPQKNARQGQQPVKQTATKSYLGLPVTFAALIFGVGLFPSVLMSEQAANQYADGLMLLTGMLFITPFTMKKPGGIVYLLMPVLALAATVFWLWQGINGGFHVG</sequence>
<dbReference type="InterPro" id="IPR043130">
    <property type="entry name" value="CDP-OH_PTrfase_TM_dom"/>
</dbReference>
<protein>
    <submittedName>
        <fullName evidence="2">CDP-alcohol phosphatidyltransferase</fullName>
    </submittedName>
</protein>
<dbReference type="Pfam" id="PF01066">
    <property type="entry name" value="CDP-OH_P_transf"/>
    <property type="match status" value="1"/>
</dbReference>
<dbReference type="EMBL" id="FQXZ01000022">
    <property type="protein sequence ID" value="SHI19377.1"/>
    <property type="molecule type" value="Genomic_DNA"/>
</dbReference>
<evidence type="ECO:0000313" key="3">
    <source>
        <dbReference type="Proteomes" id="UP000184608"/>
    </source>
</evidence>
<feature type="transmembrane region" description="Helical" evidence="1">
    <location>
        <begin position="170"/>
        <end position="189"/>
    </location>
</feature>
<feature type="transmembrane region" description="Helical" evidence="1">
    <location>
        <begin position="196"/>
        <end position="215"/>
    </location>
</feature>
<dbReference type="RefSeq" id="WP_073603969.1">
    <property type="nucleotide sequence ID" value="NZ_FQXZ01000022.1"/>
</dbReference>
<dbReference type="GO" id="GO:0016020">
    <property type="term" value="C:membrane"/>
    <property type="evidence" value="ECO:0007669"/>
    <property type="project" value="InterPro"/>
</dbReference>
<dbReference type="AlphaFoldDB" id="A0A1M5Z527"/>
<keyword evidence="1" id="KW-0472">Membrane</keyword>
<accession>A0A1M5Z527</accession>
<keyword evidence="2" id="KW-0808">Transferase</keyword>
<feature type="transmembrane region" description="Helical" evidence="1">
    <location>
        <begin position="143"/>
        <end position="164"/>
    </location>
</feature>
<organism evidence="2 3">
    <name type="scientific">Vibrio aerogenes CECT 7868</name>
    <dbReference type="NCBI Taxonomy" id="1216006"/>
    <lineage>
        <taxon>Bacteria</taxon>
        <taxon>Pseudomonadati</taxon>
        <taxon>Pseudomonadota</taxon>
        <taxon>Gammaproteobacteria</taxon>
        <taxon>Vibrionales</taxon>
        <taxon>Vibrionaceae</taxon>
        <taxon>Vibrio</taxon>
    </lineage>
</organism>
<dbReference type="Proteomes" id="UP000184608">
    <property type="component" value="Unassembled WGS sequence"/>
</dbReference>
<dbReference type="GO" id="GO:0016780">
    <property type="term" value="F:phosphotransferase activity, for other substituted phosphate groups"/>
    <property type="evidence" value="ECO:0007669"/>
    <property type="project" value="InterPro"/>
</dbReference>
<reference evidence="2 3" key="1">
    <citation type="submission" date="2016-11" db="EMBL/GenBank/DDBJ databases">
        <authorList>
            <person name="Jaros S."/>
            <person name="Januszkiewicz K."/>
            <person name="Wedrychowicz H."/>
        </authorList>
    </citation>
    <scope>NUCLEOTIDE SEQUENCE [LARGE SCALE GENOMIC DNA]</scope>
    <source>
        <strain evidence="2 3">CECT 7868</strain>
    </source>
</reference>